<protein>
    <submittedName>
        <fullName evidence="1">Uncharacterized protein</fullName>
    </submittedName>
</protein>
<comment type="caution">
    <text evidence="1">The sequence shown here is derived from an EMBL/GenBank/DDBJ whole genome shotgun (WGS) entry which is preliminary data.</text>
</comment>
<name>A0A5A7PKF2_STRAF</name>
<dbReference type="Proteomes" id="UP000325081">
    <property type="component" value="Unassembled WGS sequence"/>
</dbReference>
<dbReference type="PIRSF" id="PIRSF031279">
    <property type="entry name" value="UCP031279"/>
    <property type="match status" value="1"/>
</dbReference>
<dbReference type="InterPro" id="IPR016972">
    <property type="entry name" value="UCP031279"/>
</dbReference>
<sequence length="150" mass="15854">MNTKSSSASVRKQSKFVRFIKGPIRMLARVREFYLHSFTGCASQVAYAGATLHSANLPRSFSTNSTHDSNYRCGDQDMKELIRIASAGSRNGTLPAGGRGAAAMKRSRTVAIGRIDEETPCDFGGKHVAGLPAGVLRSGSCVAGGGTKMV</sequence>
<reference evidence="2" key="1">
    <citation type="journal article" date="2019" name="Curr. Biol.">
        <title>Genome Sequence of Striga asiatica Provides Insight into the Evolution of Plant Parasitism.</title>
        <authorList>
            <person name="Yoshida S."/>
            <person name="Kim S."/>
            <person name="Wafula E.K."/>
            <person name="Tanskanen J."/>
            <person name="Kim Y.M."/>
            <person name="Honaas L."/>
            <person name="Yang Z."/>
            <person name="Spallek T."/>
            <person name="Conn C.E."/>
            <person name="Ichihashi Y."/>
            <person name="Cheong K."/>
            <person name="Cui S."/>
            <person name="Der J.P."/>
            <person name="Gundlach H."/>
            <person name="Jiao Y."/>
            <person name="Hori C."/>
            <person name="Ishida J.K."/>
            <person name="Kasahara H."/>
            <person name="Kiba T."/>
            <person name="Kim M.S."/>
            <person name="Koo N."/>
            <person name="Laohavisit A."/>
            <person name="Lee Y.H."/>
            <person name="Lumba S."/>
            <person name="McCourt P."/>
            <person name="Mortimer J.C."/>
            <person name="Mutuku J.M."/>
            <person name="Nomura T."/>
            <person name="Sasaki-Sekimoto Y."/>
            <person name="Seto Y."/>
            <person name="Wang Y."/>
            <person name="Wakatake T."/>
            <person name="Sakakibara H."/>
            <person name="Demura T."/>
            <person name="Yamaguchi S."/>
            <person name="Yoneyama K."/>
            <person name="Manabe R.I."/>
            <person name="Nelson D.C."/>
            <person name="Schulman A.H."/>
            <person name="Timko M.P."/>
            <person name="dePamphilis C.W."/>
            <person name="Choi D."/>
            <person name="Shirasu K."/>
        </authorList>
    </citation>
    <scope>NUCLEOTIDE SEQUENCE [LARGE SCALE GENOMIC DNA]</scope>
    <source>
        <strain evidence="2">cv. UVA1</strain>
    </source>
</reference>
<gene>
    <name evidence="1" type="ORF">STAS_09217</name>
</gene>
<keyword evidence="2" id="KW-1185">Reference proteome</keyword>
<accession>A0A5A7PKF2</accession>
<proteinExistence type="predicted"/>
<dbReference type="PANTHER" id="PTHR33526:SF4">
    <property type="entry name" value="OS07G0123800 PROTEIN"/>
    <property type="match status" value="1"/>
</dbReference>
<evidence type="ECO:0000313" key="2">
    <source>
        <dbReference type="Proteomes" id="UP000325081"/>
    </source>
</evidence>
<dbReference type="OrthoDB" id="694638at2759"/>
<dbReference type="AlphaFoldDB" id="A0A5A7PKF2"/>
<dbReference type="EMBL" id="BKCP01004672">
    <property type="protein sequence ID" value="GER33111.1"/>
    <property type="molecule type" value="Genomic_DNA"/>
</dbReference>
<organism evidence="1 2">
    <name type="scientific">Striga asiatica</name>
    <name type="common">Asiatic witchweed</name>
    <name type="synonym">Buchnera asiatica</name>
    <dbReference type="NCBI Taxonomy" id="4170"/>
    <lineage>
        <taxon>Eukaryota</taxon>
        <taxon>Viridiplantae</taxon>
        <taxon>Streptophyta</taxon>
        <taxon>Embryophyta</taxon>
        <taxon>Tracheophyta</taxon>
        <taxon>Spermatophyta</taxon>
        <taxon>Magnoliopsida</taxon>
        <taxon>eudicotyledons</taxon>
        <taxon>Gunneridae</taxon>
        <taxon>Pentapetalae</taxon>
        <taxon>asterids</taxon>
        <taxon>lamiids</taxon>
        <taxon>Lamiales</taxon>
        <taxon>Orobanchaceae</taxon>
        <taxon>Buchnereae</taxon>
        <taxon>Striga</taxon>
    </lineage>
</organism>
<dbReference type="PANTHER" id="PTHR33526">
    <property type="entry name" value="OS07G0123800 PROTEIN"/>
    <property type="match status" value="1"/>
</dbReference>
<evidence type="ECO:0000313" key="1">
    <source>
        <dbReference type="EMBL" id="GER33111.1"/>
    </source>
</evidence>